<dbReference type="PROSITE" id="PS52050">
    <property type="entry name" value="WYL"/>
    <property type="match status" value="1"/>
</dbReference>
<evidence type="ECO:0000313" key="3">
    <source>
        <dbReference type="EMBL" id="GAL74591.1"/>
    </source>
</evidence>
<evidence type="ECO:0000313" key="4">
    <source>
        <dbReference type="Proteomes" id="UP000029647"/>
    </source>
</evidence>
<dbReference type="InterPro" id="IPR051534">
    <property type="entry name" value="CBASS_pafABC_assoc_protein"/>
</dbReference>
<dbReference type="EMBL" id="BBNT01000002">
    <property type="protein sequence ID" value="GAL74591.1"/>
    <property type="molecule type" value="Genomic_DNA"/>
</dbReference>
<evidence type="ECO:0000259" key="1">
    <source>
        <dbReference type="Pfam" id="PF13280"/>
    </source>
</evidence>
<organism evidence="3 4">
    <name type="scientific">Nonlabens ulvanivorans</name>
    <name type="common">Persicivirga ulvanivorans</name>
    <dbReference type="NCBI Taxonomy" id="906888"/>
    <lineage>
        <taxon>Bacteria</taxon>
        <taxon>Pseudomonadati</taxon>
        <taxon>Bacteroidota</taxon>
        <taxon>Flavobacteriia</taxon>
        <taxon>Flavobacteriales</taxon>
        <taxon>Flavobacteriaceae</taxon>
        <taxon>Nonlabens</taxon>
    </lineage>
</organism>
<dbReference type="Pfam" id="PF25583">
    <property type="entry name" value="WCX"/>
    <property type="match status" value="1"/>
</dbReference>
<name>A0A090WCB1_NONUL</name>
<dbReference type="AlphaFoldDB" id="A0A090WCB1"/>
<proteinExistence type="predicted"/>
<dbReference type="InterPro" id="IPR026881">
    <property type="entry name" value="WYL_dom"/>
</dbReference>
<sequence length="303" mass="35662">MANYKLLKRLSCTMHLLTHKRGISKTEILQRLYMDFDIDTTSRTLERDLKNLKDDFGIEVNYSRSIRGYVLEENDEYVNRFLKFAEFSSLAEVYNQGVKNYKTFDKYVIADDSSEFTGLHNMTRILKGITLSRKLKFTKENYQRDTKKEYVVTPLRLKEYLNRWYLIAVPNNIDEIRSFGLDRITDLQLLNEKAVIKNSFEEQIKQYDNVVGLNFNEAKKIEKVVLHVDDKQLKYLKSLPLHKSQVCITGQNNAPSLAIYRLKPNYEFETQILKMGAAVEVAEPLWLRKKIKEILTKTIELYS</sequence>
<evidence type="ECO:0000259" key="2">
    <source>
        <dbReference type="Pfam" id="PF25583"/>
    </source>
</evidence>
<dbReference type="Proteomes" id="UP000029647">
    <property type="component" value="Unassembled WGS sequence"/>
</dbReference>
<comment type="caution">
    <text evidence="3">The sequence shown here is derived from an EMBL/GenBank/DDBJ whole genome shotgun (WGS) entry which is preliminary data.</text>
</comment>
<dbReference type="Pfam" id="PF13280">
    <property type="entry name" value="WYL"/>
    <property type="match status" value="1"/>
</dbReference>
<dbReference type="InterPro" id="IPR057727">
    <property type="entry name" value="WCX_dom"/>
</dbReference>
<dbReference type="PANTHER" id="PTHR34580:SF9">
    <property type="entry name" value="SLL5097 PROTEIN"/>
    <property type="match status" value="1"/>
</dbReference>
<reference evidence="3 4" key="1">
    <citation type="journal article" date="2014" name="Genome Announc.">
        <title>Draft Genome Sequences of Marine Flavobacterium Nonlabens Strains NR17, NR24, NR27, NR32, NR33, and Ara13.</title>
        <authorList>
            <person name="Nakanishi M."/>
            <person name="Meirelles P."/>
            <person name="Suzuki R."/>
            <person name="Takatani N."/>
            <person name="Mino S."/>
            <person name="Suda W."/>
            <person name="Oshima K."/>
            <person name="Hattori M."/>
            <person name="Ohkuma M."/>
            <person name="Hosokawa M."/>
            <person name="Miyashita K."/>
            <person name="Thompson F.L."/>
            <person name="Niwa A."/>
            <person name="Sawabe T."/>
            <person name="Sawabe T."/>
        </authorList>
    </citation>
    <scope>NUCLEOTIDE SEQUENCE [LARGE SCALE GENOMIC DNA]</scope>
    <source>
        <strain evidence="4">JCM19275</strain>
    </source>
</reference>
<feature type="domain" description="WYL" evidence="1">
    <location>
        <begin position="122"/>
        <end position="188"/>
    </location>
</feature>
<feature type="domain" description="WCX" evidence="2">
    <location>
        <begin position="222"/>
        <end position="297"/>
    </location>
</feature>
<gene>
    <name evidence="3" type="ORF">JCM19275_3446</name>
</gene>
<dbReference type="PANTHER" id="PTHR34580">
    <property type="match status" value="1"/>
</dbReference>
<protein>
    <submittedName>
        <fullName evidence="3">Putative transcriptional regulator</fullName>
    </submittedName>
</protein>
<accession>A0A090WCB1</accession>